<sequence>MCICIEQSAFAVVDPVRDAPLLPRLRVEFVPCSRASCCNEALARWRLVHATCFTLARGVVPAQVVCLRCEKCETVYAGCWQWSSVPAKSRFPEGFHNPRYVGLPQGNLRWFFAPGPWLHMTPQIVFEIALLDFLLALAARAGVTLSAFHAVYMGLWPWSSDGTAHSRREHFVKKTIVILIVWAAVQMFLEAGLNVSHVIWYLRPHHTANDFANILPLVREAFQTLAQAHACYLFRRVPAVVVDGKWCVQTLLCNARNGNPVYEPALQLGYLQGCRCRPLRGSKYCEYHNAAGPRPNGPVEVEIIDHRQVTDGQGVHLQYKIGDVWHAATTVATGAVRKYELQLLRRQGSRQDDSSCNKDERKDTDEPSCGRRTAGILALRFVIYDNACAVVRTIQKRTRNGANWAQLAGLKWVIDRLHFTYHKACQDQSSGWYAPGTNPAEHPELRGIDTEAAEQVFSIANRWQVRGAGCPLLVEAKRQRRRLLLVLLI</sequence>
<reference evidence="2 3" key="1">
    <citation type="submission" date="2024-02" db="EMBL/GenBank/DDBJ databases">
        <authorList>
            <person name="Chen Y."/>
            <person name="Shah S."/>
            <person name="Dougan E. K."/>
            <person name="Thang M."/>
            <person name="Chan C."/>
        </authorList>
    </citation>
    <scope>NUCLEOTIDE SEQUENCE [LARGE SCALE GENOMIC DNA]</scope>
</reference>
<evidence type="ECO:0000313" key="3">
    <source>
        <dbReference type="Proteomes" id="UP001642484"/>
    </source>
</evidence>
<feature type="region of interest" description="Disordered" evidence="1">
    <location>
        <begin position="350"/>
        <end position="369"/>
    </location>
</feature>
<name>A0ABP0N1D8_9DINO</name>
<comment type="caution">
    <text evidence="2">The sequence shown here is derived from an EMBL/GenBank/DDBJ whole genome shotgun (WGS) entry which is preliminary data.</text>
</comment>
<dbReference type="EMBL" id="CAXAMN010021136">
    <property type="protein sequence ID" value="CAK9057248.1"/>
    <property type="molecule type" value="Genomic_DNA"/>
</dbReference>
<accession>A0ABP0N1D8</accession>
<gene>
    <name evidence="2" type="ORF">CCMP2556_LOCUS28274</name>
</gene>
<evidence type="ECO:0000313" key="2">
    <source>
        <dbReference type="EMBL" id="CAK9057248.1"/>
    </source>
</evidence>
<evidence type="ECO:0000256" key="1">
    <source>
        <dbReference type="SAM" id="MobiDB-lite"/>
    </source>
</evidence>
<dbReference type="Proteomes" id="UP001642484">
    <property type="component" value="Unassembled WGS sequence"/>
</dbReference>
<organism evidence="2 3">
    <name type="scientific">Durusdinium trenchii</name>
    <dbReference type="NCBI Taxonomy" id="1381693"/>
    <lineage>
        <taxon>Eukaryota</taxon>
        <taxon>Sar</taxon>
        <taxon>Alveolata</taxon>
        <taxon>Dinophyceae</taxon>
        <taxon>Suessiales</taxon>
        <taxon>Symbiodiniaceae</taxon>
        <taxon>Durusdinium</taxon>
    </lineage>
</organism>
<proteinExistence type="predicted"/>
<keyword evidence="3" id="KW-1185">Reference proteome</keyword>
<protein>
    <submittedName>
        <fullName evidence="2">Uncharacterized protein</fullName>
    </submittedName>
</protein>